<gene>
    <name evidence="7" type="ORF">B6S08_13135</name>
</gene>
<dbReference type="Gene3D" id="3.40.30.10">
    <property type="entry name" value="Glutaredoxin"/>
    <property type="match status" value="1"/>
</dbReference>
<keyword evidence="6" id="KW-0732">Signal</keyword>
<evidence type="ECO:0000313" key="8">
    <source>
        <dbReference type="Proteomes" id="UP000242757"/>
    </source>
</evidence>
<comment type="caution">
    <text evidence="7">The sequence shown here is derived from an EMBL/GenBank/DDBJ whole genome shotgun (WGS) entry which is preliminary data.</text>
</comment>
<evidence type="ECO:0000256" key="1">
    <source>
        <dbReference type="ARBA" id="ARBA00006926"/>
    </source>
</evidence>
<dbReference type="PROSITE" id="PS51355">
    <property type="entry name" value="GLUTATHIONE_PEROXID_3"/>
    <property type="match status" value="1"/>
</dbReference>
<feature type="signal peptide" evidence="6">
    <location>
        <begin position="1"/>
        <end position="19"/>
    </location>
</feature>
<sequence>MKKLFCGLCGLLLCHTASATEPDTAALYQHQLPRLHSSELLDMSQFAGQPLLVVNTASHCGFTGQFEGLEALYQQYKDQGLKVVGFPSNDFKQEAKSEAEAAEMCFVNYGVTFDMAAPVSVKGDQAHPIFKEITRQSGKQPRWNFYKFVIDRSGRVTEVFSSITGPENKRLQAAIEKVL</sequence>
<feature type="chain" id="PRO_5012624387" description="Glutathione peroxidase" evidence="6">
    <location>
        <begin position="20"/>
        <end position="179"/>
    </location>
</feature>
<comment type="similarity">
    <text evidence="1 5">Belongs to the glutathione peroxidase family.</text>
</comment>
<keyword evidence="3 5" id="KW-0560">Oxidoreductase</keyword>
<dbReference type="OrthoDB" id="9785502at2"/>
<dbReference type="PIRSF" id="PIRSF000303">
    <property type="entry name" value="Glutathion_perox"/>
    <property type="match status" value="1"/>
</dbReference>
<name>A0A233RDI1_9GAMM</name>
<keyword evidence="2 5" id="KW-0575">Peroxidase</keyword>
<evidence type="ECO:0000256" key="2">
    <source>
        <dbReference type="ARBA" id="ARBA00022559"/>
    </source>
</evidence>
<dbReference type="GO" id="GO:0034599">
    <property type="term" value="P:cellular response to oxidative stress"/>
    <property type="evidence" value="ECO:0007669"/>
    <property type="project" value="TreeGrafter"/>
</dbReference>
<reference evidence="7 8" key="1">
    <citation type="submission" date="2017-08" db="EMBL/GenBank/DDBJ databases">
        <title>A Genome Sequence of Oceanimonas doudoroffii ATCC 27123T.</title>
        <authorList>
            <person name="Brennan M.A."/>
            <person name="Maclea K.S."/>
            <person name="Mcclelland W.D."/>
            <person name="Trachtenberg A.M."/>
        </authorList>
    </citation>
    <scope>NUCLEOTIDE SEQUENCE [LARGE SCALE GENOMIC DNA]</scope>
    <source>
        <strain evidence="7 8">ATCC 27123</strain>
    </source>
</reference>
<feature type="active site" evidence="4">
    <location>
        <position position="60"/>
    </location>
</feature>
<evidence type="ECO:0000313" key="7">
    <source>
        <dbReference type="EMBL" id="OXY81422.1"/>
    </source>
</evidence>
<dbReference type="PROSITE" id="PS00460">
    <property type="entry name" value="GLUTATHIONE_PEROXID_1"/>
    <property type="match status" value="1"/>
</dbReference>
<protein>
    <recommendedName>
        <fullName evidence="5">Glutathione peroxidase</fullName>
    </recommendedName>
</protein>
<dbReference type="Proteomes" id="UP000242757">
    <property type="component" value="Unassembled WGS sequence"/>
</dbReference>
<keyword evidence="8" id="KW-1185">Reference proteome</keyword>
<accession>A0A233RDI1</accession>
<dbReference type="RefSeq" id="WP_094201259.1">
    <property type="nucleotide sequence ID" value="NZ_NBIM01000004.1"/>
</dbReference>
<evidence type="ECO:0000256" key="6">
    <source>
        <dbReference type="SAM" id="SignalP"/>
    </source>
</evidence>
<dbReference type="EMBL" id="NBIM01000004">
    <property type="protein sequence ID" value="OXY81422.1"/>
    <property type="molecule type" value="Genomic_DNA"/>
</dbReference>
<organism evidence="7 8">
    <name type="scientific">Oceanimonas doudoroffii</name>
    <dbReference type="NCBI Taxonomy" id="84158"/>
    <lineage>
        <taxon>Bacteria</taxon>
        <taxon>Pseudomonadati</taxon>
        <taxon>Pseudomonadota</taxon>
        <taxon>Gammaproteobacteria</taxon>
        <taxon>Aeromonadales</taxon>
        <taxon>Aeromonadaceae</taxon>
        <taxon>Oceanimonas</taxon>
    </lineage>
</organism>
<proteinExistence type="inferred from homology"/>
<dbReference type="PRINTS" id="PR01011">
    <property type="entry name" value="GLUTPROXDASE"/>
</dbReference>
<dbReference type="InterPro" id="IPR000889">
    <property type="entry name" value="Glutathione_peroxidase"/>
</dbReference>
<dbReference type="GO" id="GO:0004601">
    <property type="term" value="F:peroxidase activity"/>
    <property type="evidence" value="ECO:0007669"/>
    <property type="project" value="UniProtKB-KW"/>
</dbReference>
<dbReference type="CDD" id="cd00340">
    <property type="entry name" value="GSH_Peroxidase"/>
    <property type="match status" value="1"/>
</dbReference>
<evidence type="ECO:0000256" key="5">
    <source>
        <dbReference type="RuleBase" id="RU000499"/>
    </source>
</evidence>
<evidence type="ECO:0000256" key="4">
    <source>
        <dbReference type="PIRSR" id="PIRSR000303-1"/>
    </source>
</evidence>
<dbReference type="InterPro" id="IPR036249">
    <property type="entry name" value="Thioredoxin-like_sf"/>
</dbReference>
<evidence type="ECO:0000256" key="3">
    <source>
        <dbReference type="ARBA" id="ARBA00023002"/>
    </source>
</evidence>
<dbReference type="SUPFAM" id="SSF52833">
    <property type="entry name" value="Thioredoxin-like"/>
    <property type="match status" value="1"/>
</dbReference>
<dbReference type="AlphaFoldDB" id="A0A233RDI1"/>
<dbReference type="Pfam" id="PF00255">
    <property type="entry name" value="GSHPx"/>
    <property type="match status" value="1"/>
</dbReference>
<dbReference type="PANTHER" id="PTHR11592:SF44">
    <property type="entry name" value="GLUTATHIONE PEROXIDASE"/>
    <property type="match status" value="1"/>
</dbReference>
<dbReference type="InterPro" id="IPR029759">
    <property type="entry name" value="GPX_AS"/>
</dbReference>
<dbReference type="PANTHER" id="PTHR11592">
    <property type="entry name" value="GLUTATHIONE PEROXIDASE"/>
    <property type="match status" value="1"/>
</dbReference>